<dbReference type="AlphaFoldDB" id="A0A9W7B4A9"/>
<accession>A0A9W7B4A9</accession>
<dbReference type="EMBL" id="BLQM01000337">
    <property type="protein sequence ID" value="GMH83976.1"/>
    <property type="molecule type" value="Genomic_DNA"/>
</dbReference>
<evidence type="ECO:0000313" key="1">
    <source>
        <dbReference type="EMBL" id="GMH83976.1"/>
    </source>
</evidence>
<protein>
    <submittedName>
        <fullName evidence="1">Uncharacterized protein</fullName>
    </submittedName>
</protein>
<comment type="caution">
    <text evidence="1">The sequence shown here is derived from an EMBL/GenBank/DDBJ whole genome shotgun (WGS) entry which is preliminary data.</text>
</comment>
<proteinExistence type="predicted"/>
<gene>
    <name evidence="1" type="ORF">TL16_g09774</name>
</gene>
<organism evidence="1 2">
    <name type="scientific">Triparma laevis f. inornata</name>
    <dbReference type="NCBI Taxonomy" id="1714386"/>
    <lineage>
        <taxon>Eukaryota</taxon>
        <taxon>Sar</taxon>
        <taxon>Stramenopiles</taxon>
        <taxon>Ochrophyta</taxon>
        <taxon>Bolidophyceae</taxon>
        <taxon>Parmales</taxon>
        <taxon>Triparmaceae</taxon>
        <taxon>Triparma</taxon>
    </lineage>
</organism>
<sequence length="204" mass="22098">MTLPPPVELSHLLDSNIPEETRDLALQNALRIPPNPPQITPLNSLLPSVAGSQNDPLISAFITNFIQNPPVSMHPTDLFIMTLTAISISCPLSTFPSLKILIEKIVVGNTTTSATRIITSMSSALENAPLLEEINANANIKIDATSNKLRLLELISSTCFSQSLHPPTPTILSTLESLLTSSDLLSVPVTFEFIVSLAEEYKTR</sequence>
<reference evidence="2" key="1">
    <citation type="journal article" date="2023" name="Commun. Biol.">
        <title>Genome analysis of Parmales, the sister group of diatoms, reveals the evolutionary specialization of diatoms from phago-mixotrophs to photoautotrophs.</title>
        <authorList>
            <person name="Ban H."/>
            <person name="Sato S."/>
            <person name="Yoshikawa S."/>
            <person name="Yamada K."/>
            <person name="Nakamura Y."/>
            <person name="Ichinomiya M."/>
            <person name="Sato N."/>
            <person name="Blanc-Mathieu R."/>
            <person name="Endo H."/>
            <person name="Kuwata A."/>
            <person name="Ogata H."/>
        </authorList>
    </citation>
    <scope>NUCLEOTIDE SEQUENCE [LARGE SCALE GENOMIC DNA]</scope>
</reference>
<dbReference type="Proteomes" id="UP001162640">
    <property type="component" value="Unassembled WGS sequence"/>
</dbReference>
<name>A0A9W7B4A9_9STRA</name>
<evidence type="ECO:0000313" key="2">
    <source>
        <dbReference type="Proteomes" id="UP001162640"/>
    </source>
</evidence>